<name>A0AA90ZN23_9BACT</name>
<dbReference type="Gene3D" id="3.20.20.70">
    <property type="entry name" value="Aldolase class I"/>
    <property type="match status" value="1"/>
</dbReference>
<dbReference type="InterPro" id="IPR058240">
    <property type="entry name" value="rSAM_sf"/>
</dbReference>
<evidence type="ECO:0000313" key="2">
    <source>
        <dbReference type="Proteomes" id="UP000442105"/>
    </source>
</evidence>
<proteinExistence type="predicted"/>
<comment type="caution">
    <text evidence="1">The sequence shown here is derived from an EMBL/GenBank/DDBJ whole genome shotgun (WGS) entry which is preliminary data.</text>
</comment>
<dbReference type="SUPFAM" id="SSF102114">
    <property type="entry name" value="Radical SAM enzymes"/>
    <property type="match status" value="1"/>
</dbReference>
<protein>
    <recommendedName>
        <fullName evidence="3">Radical SAM protein</fullName>
    </recommendedName>
</protein>
<sequence>MEKNKKLRLLVTAKCHNKCPMCCNNQFDIEKIPVVDRLDYDEISITGGEPLLPDCYGKTMWLAHGIKTTFRTLGIPAPRFFLYTAWVDYRTLRNISYNFDGICLTLHSKLDVMKFVAMNDLMLRHKECYWSDKDFNPDCSIRLNLFADMKALLPKDIDLSLWKVKEMEWIKDCPVPEGEDFRRIAKLF</sequence>
<dbReference type="Proteomes" id="UP000442105">
    <property type="component" value="Unassembled WGS sequence"/>
</dbReference>
<dbReference type="AlphaFoldDB" id="A0AA90ZN23"/>
<accession>A0AA90ZN23</accession>
<reference evidence="2" key="1">
    <citation type="submission" date="2019-09" db="EMBL/GenBank/DDBJ databases">
        <title>Distinct polysaccharide growth profiles of human intestinal Prevotella copri isolates.</title>
        <authorList>
            <person name="Fehlner-Peach H."/>
            <person name="Magnabosco C."/>
            <person name="Raghavan V."/>
            <person name="Scher J.U."/>
            <person name="Tett A."/>
            <person name="Cox L.M."/>
            <person name="Gottsegen C."/>
            <person name="Watters A."/>
            <person name="Wiltshire- Gordon J.D."/>
            <person name="Segata N."/>
            <person name="Bonneau R."/>
            <person name="Littman D.R."/>
        </authorList>
    </citation>
    <scope>NUCLEOTIDE SEQUENCE [LARGE SCALE GENOMIC DNA]</scope>
    <source>
        <strain evidence="2">iAQ1179</strain>
    </source>
</reference>
<dbReference type="EMBL" id="VZCW01000375">
    <property type="protein sequence ID" value="MQN14041.1"/>
    <property type="molecule type" value="Genomic_DNA"/>
</dbReference>
<organism evidence="1 2">
    <name type="scientific">Segatella copri</name>
    <dbReference type="NCBI Taxonomy" id="165179"/>
    <lineage>
        <taxon>Bacteria</taxon>
        <taxon>Pseudomonadati</taxon>
        <taxon>Bacteroidota</taxon>
        <taxon>Bacteroidia</taxon>
        <taxon>Bacteroidales</taxon>
        <taxon>Prevotellaceae</taxon>
        <taxon>Segatella</taxon>
    </lineage>
</organism>
<evidence type="ECO:0000313" key="1">
    <source>
        <dbReference type="EMBL" id="MQN14041.1"/>
    </source>
</evidence>
<dbReference type="RefSeq" id="WP_153129432.1">
    <property type="nucleotide sequence ID" value="NZ_VZCW01000375.1"/>
</dbReference>
<evidence type="ECO:0008006" key="3">
    <source>
        <dbReference type="Google" id="ProtNLM"/>
    </source>
</evidence>
<gene>
    <name evidence="1" type="ORF">F7D95_14850</name>
</gene>
<dbReference type="InterPro" id="IPR013785">
    <property type="entry name" value="Aldolase_TIM"/>
</dbReference>